<protein>
    <submittedName>
        <fullName evidence="2">Uncharacterized protein</fullName>
    </submittedName>
</protein>
<dbReference type="AlphaFoldDB" id="A0A9W7EMM1"/>
<dbReference type="EMBL" id="BRXY01000312">
    <property type="protein sequence ID" value="GMH86329.1"/>
    <property type="molecule type" value="Genomic_DNA"/>
</dbReference>
<evidence type="ECO:0000256" key="1">
    <source>
        <dbReference type="SAM" id="Phobius"/>
    </source>
</evidence>
<dbReference type="Proteomes" id="UP001165085">
    <property type="component" value="Unassembled WGS sequence"/>
</dbReference>
<name>A0A9W7EMM1_9STRA</name>
<proteinExistence type="predicted"/>
<evidence type="ECO:0000313" key="2">
    <source>
        <dbReference type="EMBL" id="GMH86329.1"/>
    </source>
</evidence>
<keyword evidence="1" id="KW-0812">Transmembrane</keyword>
<feature type="transmembrane region" description="Helical" evidence="1">
    <location>
        <begin position="87"/>
        <end position="105"/>
    </location>
</feature>
<gene>
    <name evidence="2" type="ORF">TrST_g70</name>
</gene>
<evidence type="ECO:0000313" key="3">
    <source>
        <dbReference type="Proteomes" id="UP001165085"/>
    </source>
</evidence>
<comment type="caution">
    <text evidence="2">The sequence shown here is derived from an EMBL/GenBank/DDBJ whole genome shotgun (WGS) entry which is preliminary data.</text>
</comment>
<organism evidence="2 3">
    <name type="scientific">Triparma strigata</name>
    <dbReference type="NCBI Taxonomy" id="1606541"/>
    <lineage>
        <taxon>Eukaryota</taxon>
        <taxon>Sar</taxon>
        <taxon>Stramenopiles</taxon>
        <taxon>Ochrophyta</taxon>
        <taxon>Bolidophyceae</taxon>
        <taxon>Parmales</taxon>
        <taxon>Triparmaceae</taxon>
        <taxon>Triparma</taxon>
    </lineage>
</organism>
<accession>A0A9W7EMM1</accession>
<keyword evidence="1" id="KW-0472">Membrane</keyword>
<sequence>MLSYDWDTSPERRVNAPLFYGFVPDKALPRAICFLSMMSLSFAHVLLLTLAFSILTSVVGSFISVYVYSNYYDKDGKLGDEALQTTLGSLVAIWFVSAVTFASVIKREYLHTFYDTDTSSSYGRKRFLNFKEDQDDLKSIILTLHHDIYKVWGDELIKPWTIGNWNRWEEEKPAWFTDSWIEGVPNEYIPFEWRVKYKKTKGRVDPQMRRRSSVQQVKLLMGDVEEK</sequence>
<keyword evidence="3" id="KW-1185">Reference proteome</keyword>
<dbReference type="OrthoDB" id="232142at2759"/>
<feature type="transmembrane region" description="Helical" evidence="1">
    <location>
        <begin position="45"/>
        <end position="67"/>
    </location>
</feature>
<reference evidence="3" key="1">
    <citation type="journal article" date="2023" name="Commun. Biol.">
        <title>Genome analysis of Parmales, the sister group of diatoms, reveals the evolutionary specialization of diatoms from phago-mixotrophs to photoautotrophs.</title>
        <authorList>
            <person name="Ban H."/>
            <person name="Sato S."/>
            <person name="Yoshikawa S."/>
            <person name="Yamada K."/>
            <person name="Nakamura Y."/>
            <person name="Ichinomiya M."/>
            <person name="Sato N."/>
            <person name="Blanc-Mathieu R."/>
            <person name="Endo H."/>
            <person name="Kuwata A."/>
            <person name="Ogata H."/>
        </authorList>
    </citation>
    <scope>NUCLEOTIDE SEQUENCE [LARGE SCALE GENOMIC DNA]</scope>
    <source>
        <strain evidence="3">NIES 3701</strain>
    </source>
</reference>
<keyword evidence="1" id="KW-1133">Transmembrane helix</keyword>